<sequence length="458" mass="48868">MPNLINTKISAVEKVTMRKVSWRILPLALTLYVVSSLDRISLGYAQLDMGTELGIDPAAFGFAAGIFFAGYILLEMPSNAIMYRIGARIWLARIAITWGLVTIASGFVQNETQLIVSRILLGVAEAGLAPGVIFYFASFFPAAYKARSAAIFLLGSSLAGIIGGTLSGLILDSSDWFGLSSWRWIFILFGIPAFLLGLLLYIAISDSPSQAKWLSEGEKAWLVNRLTMERDAVSGSVGHTGGFRQTLTDPKVLMLSLIQFFLACGFFGIAFWLPQIIRGLAEGSSNTIVGFLSAVPYVIGGTSLIVVGRLSDRKKERIWHTVIPLTLGGAIFVVVPLVSGSLVVSMLLLCVAAAGLYGSTGGFWAIIQQQFSGYRAALSIAAVNSLGMTGGLVAPYVFGLLTKYTGSTNAGITYLGIGILTAALILVLTRKRWVDAAQAVTESNSEGSILPAATRPTR</sequence>
<proteinExistence type="predicted"/>
<gene>
    <name evidence="1" type="ORF">ABIC98_003912</name>
</gene>
<comment type="caution">
    <text evidence="1">The sequence shown here is derived from an EMBL/GenBank/DDBJ whole genome shotgun (WGS) entry which is preliminary data.</text>
</comment>
<evidence type="ECO:0000313" key="2">
    <source>
        <dbReference type="Proteomes" id="UP001549207"/>
    </source>
</evidence>
<protein>
    <submittedName>
        <fullName evidence="1">ACS family tartrate transporter-like MFS transporter</fullName>
    </submittedName>
</protein>
<organism evidence="1 2">
    <name type="scientific">Arthrobacter nitrophenolicus</name>
    <dbReference type="NCBI Taxonomy" id="683150"/>
    <lineage>
        <taxon>Bacteria</taxon>
        <taxon>Bacillati</taxon>
        <taxon>Actinomycetota</taxon>
        <taxon>Actinomycetes</taxon>
        <taxon>Micrococcales</taxon>
        <taxon>Micrococcaceae</taxon>
        <taxon>Arthrobacter</taxon>
    </lineage>
</organism>
<evidence type="ECO:0000313" key="1">
    <source>
        <dbReference type="EMBL" id="MET3774239.1"/>
    </source>
</evidence>
<name>A0ACC6TKK1_9MICC</name>
<dbReference type="Proteomes" id="UP001549207">
    <property type="component" value="Unassembled WGS sequence"/>
</dbReference>
<reference evidence="1" key="1">
    <citation type="submission" date="2024-06" db="EMBL/GenBank/DDBJ databases">
        <title>Genomic Encyclopedia of Type Strains, Phase IV (KMG-IV): sequencing the most valuable type-strain genomes for metagenomic binning, comparative biology and taxonomic classification.</title>
        <authorList>
            <person name="Goeker M."/>
        </authorList>
    </citation>
    <scope>NUCLEOTIDE SEQUENCE</scope>
    <source>
        <strain evidence="1">SJCon</strain>
    </source>
</reference>
<accession>A0ACC6TKK1</accession>
<keyword evidence="2" id="KW-1185">Reference proteome</keyword>
<dbReference type="EMBL" id="JBEPNJ010000024">
    <property type="protein sequence ID" value="MET3774239.1"/>
    <property type="molecule type" value="Genomic_DNA"/>
</dbReference>